<evidence type="ECO:0000313" key="3">
    <source>
        <dbReference type="Proteomes" id="UP001217582"/>
    </source>
</evidence>
<feature type="transmembrane region" description="Helical" evidence="1">
    <location>
        <begin position="206"/>
        <end position="230"/>
    </location>
</feature>
<name>A0AAJ6CK70_9BASI</name>
<dbReference type="PANTHER" id="PTHR28019:SF2">
    <property type="entry name" value="CELL MEMBRANE PROTEIN YLR413W-RELATED"/>
    <property type="match status" value="1"/>
</dbReference>
<dbReference type="EMBL" id="CP119918">
    <property type="protein sequence ID" value="WFD15611.1"/>
    <property type="molecule type" value="Genomic_DNA"/>
</dbReference>
<dbReference type="InterPro" id="IPR052413">
    <property type="entry name" value="SUR7_domain"/>
</dbReference>
<feature type="transmembrane region" description="Helical" evidence="1">
    <location>
        <begin position="6"/>
        <end position="25"/>
    </location>
</feature>
<evidence type="ECO:0000256" key="1">
    <source>
        <dbReference type="SAM" id="Phobius"/>
    </source>
</evidence>
<evidence type="ECO:0000313" key="2">
    <source>
        <dbReference type="EMBL" id="WFD15611.1"/>
    </source>
</evidence>
<dbReference type="PANTHER" id="PTHR28019">
    <property type="entry name" value="CELL MEMBRANE PROTEIN YLR413W-RELATED"/>
    <property type="match status" value="1"/>
</dbReference>
<reference evidence="2 3" key="1">
    <citation type="submission" date="2023-03" db="EMBL/GenBank/DDBJ databases">
        <title>Mating type loci evolution in Malassezia.</title>
        <authorList>
            <person name="Coelho M.A."/>
        </authorList>
    </citation>
    <scope>NUCLEOTIDE SEQUENCE [LARGE SCALE GENOMIC DNA]</scope>
    <source>
        <strain evidence="2 3">CBS 13387</strain>
    </source>
</reference>
<gene>
    <name evidence="2" type="ORF">MARU1_001633</name>
</gene>
<dbReference type="AlphaFoldDB" id="A0AAJ6CK70"/>
<sequence>MRLLGTVYGLFLLFCATVLVILANMGQLTGNMVARNIRLFSVQPYNDFENGKGTTSKYDSPIGQNNGIRPLYAWGLYNYCGGSTDYEILRCTPSKFGFTFNIVQAVVDDIPEKTNNINLPAIENQSSITNYTRAAFYLLFVGTILVGAAFLVSLLFHPAALSLASILTFLGFAVLVCGASIDTYFINQLKNHTLGIQSSMIEFGNALWMFWAAVGATLFAMPGLIGGAAAGHAETPY</sequence>
<dbReference type="GO" id="GO:0005886">
    <property type="term" value="C:plasma membrane"/>
    <property type="evidence" value="ECO:0007669"/>
    <property type="project" value="InterPro"/>
</dbReference>
<protein>
    <submittedName>
        <fullName evidence="2">Uncharacterized protein</fullName>
    </submittedName>
</protein>
<dbReference type="GO" id="GO:0051285">
    <property type="term" value="C:cell cortex of cell tip"/>
    <property type="evidence" value="ECO:0007669"/>
    <property type="project" value="TreeGrafter"/>
</dbReference>
<keyword evidence="3" id="KW-1185">Reference proteome</keyword>
<accession>A0AAJ6CK70</accession>
<dbReference type="Pfam" id="PF06687">
    <property type="entry name" value="SUR7"/>
    <property type="match status" value="1"/>
</dbReference>
<dbReference type="GO" id="GO:0031505">
    <property type="term" value="P:fungal-type cell wall organization"/>
    <property type="evidence" value="ECO:0007669"/>
    <property type="project" value="TreeGrafter"/>
</dbReference>
<organism evidence="2 3">
    <name type="scientific">Malassezia arunalokei</name>
    <dbReference type="NCBI Taxonomy" id="1514897"/>
    <lineage>
        <taxon>Eukaryota</taxon>
        <taxon>Fungi</taxon>
        <taxon>Dikarya</taxon>
        <taxon>Basidiomycota</taxon>
        <taxon>Ustilaginomycotina</taxon>
        <taxon>Malasseziomycetes</taxon>
        <taxon>Malasseziales</taxon>
        <taxon>Malasseziaceae</taxon>
        <taxon>Malassezia</taxon>
    </lineage>
</organism>
<proteinExistence type="predicted"/>
<keyword evidence="1" id="KW-0472">Membrane</keyword>
<feature type="transmembrane region" description="Helical" evidence="1">
    <location>
        <begin position="162"/>
        <end position="185"/>
    </location>
</feature>
<dbReference type="InterPro" id="IPR009571">
    <property type="entry name" value="SUR7/Rim9-like_fungi"/>
</dbReference>
<feature type="transmembrane region" description="Helical" evidence="1">
    <location>
        <begin position="134"/>
        <end position="156"/>
    </location>
</feature>
<keyword evidence="1" id="KW-0812">Transmembrane</keyword>
<dbReference type="Proteomes" id="UP001217582">
    <property type="component" value="Chromosome 3"/>
</dbReference>
<keyword evidence="1" id="KW-1133">Transmembrane helix</keyword>